<dbReference type="GO" id="GO:0004803">
    <property type="term" value="F:transposase activity"/>
    <property type="evidence" value="ECO:0007669"/>
    <property type="project" value="InterPro"/>
</dbReference>
<dbReference type="InterPro" id="IPR036388">
    <property type="entry name" value="WH-like_DNA-bd_sf"/>
</dbReference>
<feature type="domain" description="Integrase catalytic" evidence="3">
    <location>
        <begin position="293"/>
        <end position="467"/>
    </location>
</feature>
<feature type="coiled-coil region" evidence="1">
    <location>
        <begin position="122"/>
        <end position="149"/>
    </location>
</feature>
<dbReference type="Pfam" id="PF00665">
    <property type="entry name" value="rve"/>
    <property type="match status" value="1"/>
</dbReference>
<dbReference type="RefSeq" id="WP_124732266.1">
    <property type="nucleotide sequence ID" value="NZ_CBCSKC010000041.1"/>
</dbReference>
<dbReference type="PANTHER" id="PTHR46889">
    <property type="entry name" value="TRANSPOSASE INSF FOR INSERTION SEQUENCE IS3B-RELATED"/>
    <property type="match status" value="1"/>
</dbReference>
<dbReference type="InterPro" id="IPR001584">
    <property type="entry name" value="Integrase_cat-core"/>
</dbReference>
<gene>
    <name evidence="4" type="ORF">EGC82_19745</name>
</gene>
<dbReference type="SUPFAM" id="SSF53098">
    <property type="entry name" value="Ribonuclease H-like"/>
    <property type="match status" value="1"/>
</dbReference>
<sequence>MNYQRHSVQFKEAILNKLSQSDLSVRQFAEQEGIKLSTLYSWQKQFNTSGLNVSKVSSSDKWSSEEKFSVVLETASLSAVELSEYCRAKGLYPEQVNEWKQACIAGNPSTTLTRKAKITPEEKTDKKRINELERELRRKDKALAEAAALLVLGKKFRCLLERKRGRLISLTDRQKYAQWVSTAVASGTRQDKACDVIGLSTRTLQRWRIDGEIGADKRPTVTRPEPGNKLSQDEKQAVIDVCNREEFASLPPSQIVPILADRGEYIASESSFYRILHAENMLHHRGKAKPRNVHQKPTSYTAKKANEVWSWDISYLPTTVIGKHYYLYMIEDIYSRKIVGWEVHDSETGEQAAALLERTVWSEKCLKKDVVLHSDNGAPMKSLTMRAKMYDLGVVTSRSRPRVSNDNPYSESLFRTVKYHPRWPSEGFKSLEAARKWVNEFVYWYNNEHRHSRIKFVTPNQRHDGLDVGILAKRKALYQTKRNEHPERWSKEERNWQPIGAVELNPEQHKEAA</sequence>
<dbReference type="GO" id="GO:0006313">
    <property type="term" value="P:DNA transposition"/>
    <property type="evidence" value="ECO:0007669"/>
    <property type="project" value="InterPro"/>
</dbReference>
<dbReference type="InterPro" id="IPR050900">
    <property type="entry name" value="Transposase_IS3/IS150/IS904"/>
</dbReference>
<feature type="compositionally biased region" description="Basic and acidic residues" evidence="2">
    <location>
        <begin position="481"/>
        <end position="495"/>
    </location>
</feature>
<dbReference type="KEGG" id="slj:EGC82_19745"/>
<dbReference type="PROSITE" id="PS50994">
    <property type="entry name" value="INTEGRASE"/>
    <property type="match status" value="1"/>
</dbReference>
<dbReference type="GO" id="GO:0015074">
    <property type="term" value="P:DNA integration"/>
    <property type="evidence" value="ECO:0007669"/>
    <property type="project" value="InterPro"/>
</dbReference>
<dbReference type="PANTHER" id="PTHR46889:SF4">
    <property type="entry name" value="TRANSPOSASE INSO FOR INSERTION SEQUENCE ELEMENT IS911B-RELATED"/>
    <property type="match status" value="1"/>
</dbReference>
<reference evidence="5" key="1">
    <citation type="submission" date="2018-11" db="EMBL/GenBank/DDBJ databases">
        <title>Shewanella sp. M2.</title>
        <authorList>
            <person name="Hwang Y.J."/>
            <person name="Hwang C.Y."/>
        </authorList>
    </citation>
    <scope>NUCLEOTIDE SEQUENCE [LARGE SCALE GENOMIC DNA]</scope>
    <source>
        <strain evidence="5">LMG 19866</strain>
    </source>
</reference>
<organism evidence="4 5">
    <name type="scientific">Shewanella livingstonensis</name>
    <dbReference type="NCBI Taxonomy" id="150120"/>
    <lineage>
        <taxon>Bacteria</taxon>
        <taxon>Pseudomonadati</taxon>
        <taxon>Pseudomonadota</taxon>
        <taxon>Gammaproteobacteria</taxon>
        <taxon>Alteromonadales</taxon>
        <taxon>Shewanellaceae</taxon>
        <taxon>Shewanella</taxon>
    </lineage>
</organism>
<evidence type="ECO:0000256" key="2">
    <source>
        <dbReference type="SAM" id="MobiDB-lite"/>
    </source>
</evidence>
<dbReference type="NCBIfam" id="NF033516">
    <property type="entry name" value="transpos_IS3"/>
    <property type="match status" value="1"/>
</dbReference>
<dbReference type="Pfam" id="PF01527">
    <property type="entry name" value="HTH_Tnp_1"/>
    <property type="match status" value="1"/>
</dbReference>
<dbReference type="OrthoDB" id="9813126at2"/>
<dbReference type="AlphaFoldDB" id="A0A3G8M1J5"/>
<protein>
    <submittedName>
        <fullName evidence="4">IS3 family transposase</fullName>
    </submittedName>
</protein>
<dbReference type="InterPro" id="IPR010921">
    <property type="entry name" value="Trp_repressor/repl_initiator"/>
</dbReference>
<dbReference type="Pfam" id="PF13333">
    <property type="entry name" value="rve_2"/>
    <property type="match status" value="1"/>
</dbReference>
<dbReference type="InterPro" id="IPR002514">
    <property type="entry name" value="Transposase_8"/>
</dbReference>
<dbReference type="SUPFAM" id="SSF48295">
    <property type="entry name" value="TrpR-like"/>
    <property type="match status" value="1"/>
</dbReference>
<dbReference type="InterPro" id="IPR048020">
    <property type="entry name" value="Transpos_IS3"/>
</dbReference>
<feature type="region of interest" description="Disordered" evidence="2">
    <location>
        <begin position="481"/>
        <end position="513"/>
    </location>
</feature>
<dbReference type="InterPro" id="IPR036397">
    <property type="entry name" value="RNaseH_sf"/>
</dbReference>
<evidence type="ECO:0000259" key="3">
    <source>
        <dbReference type="PROSITE" id="PS50994"/>
    </source>
</evidence>
<dbReference type="EMBL" id="CP034015">
    <property type="protein sequence ID" value="AZG74788.1"/>
    <property type="molecule type" value="Genomic_DNA"/>
</dbReference>
<evidence type="ECO:0000256" key="1">
    <source>
        <dbReference type="SAM" id="Coils"/>
    </source>
</evidence>
<keyword evidence="1" id="KW-0175">Coiled coil</keyword>
<evidence type="ECO:0000313" key="5">
    <source>
        <dbReference type="Proteomes" id="UP000278035"/>
    </source>
</evidence>
<dbReference type="Gene3D" id="3.30.420.10">
    <property type="entry name" value="Ribonuclease H-like superfamily/Ribonuclease H"/>
    <property type="match status" value="1"/>
</dbReference>
<accession>A0A3G8M1J5</accession>
<evidence type="ECO:0000313" key="4">
    <source>
        <dbReference type="EMBL" id="AZG74788.1"/>
    </source>
</evidence>
<dbReference type="InterPro" id="IPR012337">
    <property type="entry name" value="RNaseH-like_sf"/>
</dbReference>
<keyword evidence="5" id="KW-1185">Reference proteome</keyword>
<proteinExistence type="predicted"/>
<name>A0A3G8M1J5_9GAMM</name>
<dbReference type="Proteomes" id="UP000278035">
    <property type="component" value="Chromosome"/>
</dbReference>
<dbReference type="GO" id="GO:0043565">
    <property type="term" value="F:sequence-specific DNA binding"/>
    <property type="evidence" value="ECO:0007669"/>
    <property type="project" value="InterPro"/>
</dbReference>
<dbReference type="Gene3D" id="1.10.10.10">
    <property type="entry name" value="Winged helix-like DNA-binding domain superfamily/Winged helix DNA-binding domain"/>
    <property type="match status" value="1"/>
</dbReference>